<dbReference type="AlphaFoldDB" id="A0A1B1CPL7"/>
<evidence type="ECO:0000313" key="2">
    <source>
        <dbReference type="Proteomes" id="UP000092691"/>
    </source>
</evidence>
<organism evidence="1 2">
    <name type="scientific">Rhizobium leguminosarum</name>
    <dbReference type="NCBI Taxonomy" id="384"/>
    <lineage>
        <taxon>Bacteria</taxon>
        <taxon>Pseudomonadati</taxon>
        <taxon>Pseudomonadota</taxon>
        <taxon>Alphaproteobacteria</taxon>
        <taxon>Hyphomicrobiales</taxon>
        <taxon>Rhizobiaceae</taxon>
        <taxon>Rhizobium/Agrobacterium group</taxon>
        <taxon>Rhizobium</taxon>
    </lineage>
</organism>
<accession>A0A1B1CPL7</accession>
<proteinExistence type="predicted"/>
<gene>
    <name evidence="1" type="ORF">BA011_36825</name>
</gene>
<dbReference type="Proteomes" id="UP000092691">
    <property type="component" value="Plasmid unnamed4"/>
</dbReference>
<name>A0A1B1CPL7_RHILE</name>
<sequence>MGPMVCIWRQVLYQFDVAAQFVRYDDTWLTKLLDQPEEKTLGSLGVTASLNQDVENIAVGVNCPPEPEFLSADRDDSLIDVPLVVWIRSVPSNAVGKMAAKALDPETNSIPADENTAFSKEVFNIGRA</sequence>
<keyword evidence="1" id="KW-0614">Plasmid</keyword>
<geneLocation type="plasmid" evidence="1 2">
    <name>unnamed4</name>
</geneLocation>
<dbReference type="EMBL" id="CP016292">
    <property type="protein sequence ID" value="ANP91656.1"/>
    <property type="molecule type" value="Genomic_DNA"/>
</dbReference>
<protein>
    <submittedName>
        <fullName evidence="1">Uncharacterized protein</fullName>
    </submittedName>
</protein>
<evidence type="ECO:0000313" key="1">
    <source>
        <dbReference type="EMBL" id="ANP91656.1"/>
    </source>
</evidence>
<reference evidence="1 2" key="1">
    <citation type="submission" date="2016-06" db="EMBL/GenBank/DDBJ databases">
        <title>Microsymbionts genomes from the relict species Vavilovia formosa.</title>
        <authorList>
            <person name="Chirak E."/>
            <person name="Kimeklis A."/>
            <person name="Andronov E."/>
        </authorList>
    </citation>
    <scope>NUCLEOTIDE SEQUENCE [LARGE SCALE GENOMIC DNA]</scope>
    <source>
        <strain evidence="1 2">Vaf10</strain>
        <plasmid evidence="2">Plasmid unnamed4</plasmid>
    </source>
</reference>